<dbReference type="Gene3D" id="3.40.50.300">
    <property type="entry name" value="P-loop containing nucleotide triphosphate hydrolases"/>
    <property type="match status" value="1"/>
</dbReference>
<evidence type="ECO:0000256" key="1">
    <source>
        <dbReference type="SAM" id="MobiDB-lite"/>
    </source>
</evidence>
<dbReference type="InterPro" id="IPR027417">
    <property type="entry name" value="P-loop_NTPase"/>
</dbReference>
<keyword evidence="3" id="KW-1185">Reference proteome</keyword>
<feature type="compositionally biased region" description="Basic residues" evidence="1">
    <location>
        <begin position="176"/>
        <end position="193"/>
    </location>
</feature>
<dbReference type="SUPFAM" id="SSF52540">
    <property type="entry name" value="P-loop containing nucleoside triphosphate hydrolases"/>
    <property type="match status" value="1"/>
</dbReference>
<feature type="region of interest" description="Disordered" evidence="1">
    <location>
        <begin position="167"/>
        <end position="193"/>
    </location>
</feature>
<dbReference type="GO" id="GO:0016301">
    <property type="term" value="F:kinase activity"/>
    <property type="evidence" value="ECO:0007669"/>
    <property type="project" value="UniProtKB-KW"/>
</dbReference>
<evidence type="ECO:0000313" key="2">
    <source>
        <dbReference type="EMBL" id="MBE1584351.1"/>
    </source>
</evidence>
<evidence type="ECO:0000313" key="3">
    <source>
        <dbReference type="Proteomes" id="UP000633509"/>
    </source>
</evidence>
<dbReference type="EMBL" id="JADBEK010000001">
    <property type="protein sequence ID" value="MBE1584351.1"/>
    <property type="molecule type" value="Genomic_DNA"/>
</dbReference>
<proteinExistence type="predicted"/>
<name>A0ABR9LWC3_9ACTN</name>
<sequence length="193" mass="21279">MRILVDGLDLTGKTTLVHALTTALTGRGIPTRSHTWMLARRHPFAAALRRLPRVRQPDSGLITAALLGPGFVLDGLLVRWAPPDRPGEVIIQDGYADRCAAFGMAGGPHLAACLALRWRRLFAPFDIAIYLHEESELRALSGREGRQLGRCHAGAYLGLLRRRQPEVGTSMTGGRARLRRGVPRRRAGQGRRR</sequence>
<keyword evidence="2" id="KW-0808">Transferase</keyword>
<keyword evidence="2" id="KW-0418">Kinase</keyword>
<reference evidence="2 3" key="1">
    <citation type="submission" date="2020-10" db="EMBL/GenBank/DDBJ databases">
        <title>Sequencing the genomes of 1000 actinobacteria strains.</title>
        <authorList>
            <person name="Klenk H.-P."/>
        </authorList>
    </citation>
    <scope>NUCLEOTIDE SEQUENCE [LARGE SCALE GENOMIC DNA]</scope>
    <source>
        <strain evidence="2 3">DSM 43173</strain>
    </source>
</reference>
<comment type="caution">
    <text evidence="2">The sequence shown here is derived from an EMBL/GenBank/DDBJ whole genome shotgun (WGS) entry which is preliminary data.</text>
</comment>
<organism evidence="2 3">
    <name type="scientific">Nonomuraea angiospora</name>
    <dbReference type="NCBI Taxonomy" id="46172"/>
    <lineage>
        <taxon>Bacteria</taxon>
        <taxon>Bacillati</taxon>
        <taxon>Actinomycetota</taxon>
        <taxon>Actinomycetes</taxon>
        <taxon>Streptosporangiales</taxon>
        <taxon>Streptosporangiaceae</taxon>
        <taxon>Nonomuraea</taxon>
    </lineage>
</organism>
<dbReference type="Proteomes" id="UP000633509">
    <property type="component" value="Unassembled WGS sequence"/>
</dbReference>
<accession>A0ABR9LWC3</accession>
<gene>
    <name evidence="2" type="ORF">H4W80_002609</name>
</gene>
<protein>
    <submittedName>
        <fullName evidence="2">Thymidylate kinase</fullName>
    </submittedName>
</protein>